<evidence type="ECO:0000313" key="2">
    <source>
        <dbReference type="EMBL" id="MFC4009109.1"/>
    </source>
</evidence>
<dbReference type="Proteomes" id="UP001595851">
    <property type="component" value="Unassembled WGS sequence"/>
</dbReference>
<evidence type="ECO:0000256" key="1">
    <source>
        <dbReference type="SAM" id="Phobius"/>
    </source>
</evidence>
<keyword evidence="1" id="KW-0472">Membrane</keyword>
<keyword evidence="3" id="KW-1185">Reference proteome</keyword>
<dbReference type="RefSeq" id="WP_379529170.1">
    <property type="nucleotide sequence ID" value="NZ_JBHSBI010000008.1"/>
</dbReference>
<evidence type="ECO:0000313" key="3">
    <source>
        <dbReference type="Proteomes" id="UP001595851"/>
    </source>
</evidence>
<protein>
    <submittedName>
        <fullName evidence="2">Uncharacterized protein</fullName>
    </submittedName>
</protein>
<dbReference type="EMBL" id="JBHSBI010000008">
    <property type="protein sequence ID" value="MFC4009109.1"/>
    <property type="molecule type" value="Genomic_DNA"/>
</dbReference>
<accession>A0ABV8G7P7</accession>
<reference evidence="3" key="1">
    <citation type="journal article" date="2019" name="Int. J. Syst. Evol. Microbiol.">
        <title>The Global Catalogue of Microorganisms (GCM) 10K type strain sequencing project: providing services to taxonomists for standard genome sequencing and annotation.</title>
        <authorList>
            <consortium name="The Broad Institute Genomics Platform"/>
            <consortium name="The Broad Institute Genome Sequencing Center for Infectious Disease"/>
            <person name="Wu L."/>
            <person name="Ma J."/>
        </authorList>
    </citation>
    <scope>NUCLEOTIDE SEQUENCE [LARGE SCALE GENOMIC DNA]</scope>
    <source>
        <strain evidence="3">TBRC 1276</strain>
    </source>
</reference>
<proteinExistence type="predicted"/>
<keyword evidence="1" id="KW-1133">Transmembrane helix</keyword>
<comment type="caution">
    <text evidence="2">The sequence shown here is derived from an EMBL/GenBank/DDBJ whole genome shotgun (WGS) entry which is preliminary data.</text>
</comment>
<gene>
    <name evidence="2" type="ORF">ACFOY2_17890</name>
</gene>
<sequence length="635" mass="70382">MGRLTAHWAILGKTPESLDDYGVVGCSTGAITSGEFGTWLKAFTSGTMEPKALPRVATSHFAAGPDAEPWLGLSFQVEPESQDGFQRPYAMTYYVCARWADAVAEPVSYRALFEALLEENFSGEAPFQLSPAPYDERRLAREVNATARRAAALLLTGRPVCVVGADHLPMEQRLDFLDAVAALLPYGFRATLAVSTWTNSASIHRIRLSFSDVPPTRKTWELPWEDAPAEYPPQAQLYEQELARYQGEDLCELMRGLATLTEPRDFENVSHRTAAASMLRGGRPVQVARQTPMSVQDLLRECLESIANGDDQRLGTLIAQLARRAPARVTDRDRKACRAFIRANPIHPPNRPAAFVAVRTFYEQVLRLLYTERMRASDVEDMLLDLDPELSLPPALVAALGKIQSRSAPSGRLLLANLRGPEHLQTVLAPMSEDELCHITVESRNRNVLSIALQELDRRALPEDPRGMEAVKHALTRHRYLIETIDSICHAAERVRAHRDMFWMSYRRQLTSADIEEILPNLDRPPQTFLLAMVVESAPGTASALLRAAAAGAMREQGLIGTPTADDVQNGLDRMATPEDAFGRMAAPEDDGGGRKKWFRRRPPPVAGKILIGVSIAAVVAAAAGLIVWWWLWRF</sequence>
<organism evidence="2 3">
    <name type="scientific">Nonomuraea purpurea</name>
    <dbReference type="NCBI Taxonomy" id="1849276"/>
    <lineage>
        <taxon>Bacteria</taxon>
        <taxon>Bacillati</taxon>
        <taxon>Actinomycetota</taxon>
        <taxon>Actinomycetes</taxon>
        <taxon>Streptosporangiales</taxon>
        <taxon>Streptosporangiaceae</taxon>
        <taxon>Nonomuraea</taxon>
    </lineage>
</organism>
<name>A0ABV8G7P7_9ACTN</name>
<feature type="transmembrane region" description="Helical" evidence="1">
    <location>
        <begin position="610"/>
        <end position="632"/>
    </location>
</feature>
<keyword evidence="1" id="KW-0812">Transmembrane</keyword>